<reference evidence="2" key="1">
    <citation type="submission" date="2022-08" db="UniProtKB">
        <authorList>
            <consortium name="EnsemblMetazoa"/>
        </authorList>
    </citation>
    <scope>IDENTIFICATION</scope>
    <source>
        <strain evidence="2">EBRO</strain>
    </source>
</reference>
<feature type="compositionally biased region" description="Gly residues" evidence="1">
    <location>
        <begin position="219"/>
        <end position="229"/>
    </location>
</feature>
<feature type="compositionally biased region" description="Basic and acidic residues" evidence="1">
    <location>
        <begin position="411"/>
        <end position="420"/>
    </location>
</feature>
<feature type="compositionally biased region" description="Acidic residues" evidence="1">
    <location>
        <begin position="861"/>
        <end position="885"/>
    </location>
</feature>
<feature type="compositionally biased region" description="Basic and acidic residues" evidence="1">
    <location>
        <begin position="8"/>
        <end position="18"/>
    </location>
</feature>
<feature type="compositionally biased region" description="Low complexity" evidence="1">
    <location>
        <begin position="81"/>
        <end position="91"/>
    </location>
</feature>
<feature type="compositionally biased region" description="Basic residues" evidence="1">
    <location>
        <begin position="478"/>
        <end position="487"/>
    </location>
</feature>
<evidence type="ECO:0000256" key="1">
    <source>
        <dbReference type="SAM" id="MobiDB-lite"/>
    </source>
</evidence>
<feature type="compositionally biased region" description="Basic residues" evidence="1">
    <location>
        <begin position="376"/>
        <end position="386"/>
    </location>
</feature>
<feature type="compositionally biased region" description="Low complexity" evidence="1">
    <location>
        <begin position="118"/>
        <end position="127"/>
    </location>
</feature>
<feature type="compositionally biased region" description="Low complexity" evidence="1">
    <location>
        <begin position="500"/>
        <end position="512"/>
    </location>
</feature>
<feature type="compositionally biased region" description="Polar residues" evidence="1">
    <location>
        <begin position="513"/>
        <end position="522"/>
    </location>
</feature>
<feature type="compositionally biased region" description="Low complexity" evidence="1">
    <location>
        <begin position="102"/>
        <end position="111"/>
    </location>
</feature>
<feature type="compositionally biased region" description="Polar residues" evidence="1">
    <location>
        <begin position="19"/>
        <end position="34"/>
    </location>
</feature>
<sequence>MPMDDSSANEKADLKSRSDSTSVPPLDSIYTTPTGFHHQHHHHHHPHHAAHHPHQNGTPGSPEAMKTPNSETDCTVKESLTDGGSTAGSTGSPPPGEGCGAAGPKAPVGSRDAGDSGEGASSQSQGSRQGGQGLTGTGPAEVDDPAVRLPSKVSDYGLERFNRLLDRLDRGNFLIKTSFKKSYSLILMSRSSAGLALGSDRGRVGETVRATTEEEQASAGGGKGDGGSVPAGSTSSDAPTMVNDSCADAATIPPRDPVPGAPEVTPKAADTECSYNGTGLTQSGASAGGAKDCHSSTNESDEFCRSEVYDNESGSGDRTEQPALNNCSADGGGRRQRSPRKPSSPHGNYENIRPSGEDVLPHWAQGESGSRTLGHSYRKSAGRRKSNAPAMGKLTWGAYEDGDDDDDDDEGWSRCEESERLSVSLPHADGEFLWQSGTAGAVPIQFFQRQDYAQPSATFGDGLDFPAGNLDQSTGATRGKRQGRKRWLGGGSGNKKSQFTSVTISSTNSSKSQPDSTGQETGNKIAHDRSFQLPVPFAGANGGKGRGQRSEKLPQLKNINLNFPNKTSLQQLQQYQQQQQQDYDGFHPQQHELTTAEGVPAILPPGTRQAPHGPGKSERKYFNKAKSHFLKLGQKCRLVLAVGGGVGADSGRPRSGSRGQQQQQQHHHHQHISSYNLDDLIKATHKYEENESANLSQKIVYKSYKSELDLTKNLAYLDSFLNEHFDQESGAERRPAMGRQPRHKRAKSCTKSLDPSVKVRHVNATGDGRLEAVGSNLIQLEDVWSGAVEQRGARGQWTANNTSSSSSEYLRNNLSTARALAKPDMRPNKGKLRDIPLLTGETPKSVGCFGEEVMEVQQSNADDDDEEDEDDDDEEDEYEDEEYAPDDGRMLLFDACTSTGFMSGPGKAPPNGSTITMGHGGVLVEQYGKNNATSSSLSSSDYASVYSATSSGGNGSVAPKSVPPFKLLATPEEAMSGVQLEHPHGTPNHPQQRAQQQPPVRMKQQMLPANNATNPFITPTAGEAFAGKSIEPPTAAYAQHHRIYNNFLEPKGDAAQGYAGAAGTSPGQPFPVPVSPTAIGASRLTTTGRRVEKNHRLRNAPCVAYGGDGGRHLLPAPTSPRTIDRYDYRVQQTQHPTGSRQLAPATAAVSIETDLTYQEDYLEHYNRALRTSSVGGETATRYSRPSADDRTLQYLQRVRHRKAQVGPTMRHSNPTAENSRNNGLTNENSLGDLNDYEHGIDDEAGKEEEEEVEGKEKGPCVAAYGDEFDADASDEMLLLVRSAPIDIRRNNAAVGGSEHPLLGNDREKSPMRNAFADLQQEVPGVAVATGPTASRKKMNEPLTGSDSGIENDGKHLLSYQQPQQAYDLSSNHLFDEDYPSHSVVAQRHRSTSLAAGLTHHRQRKTSPAGKGSAAMGNSFLGYGPHRVIVSQSHKERGEVVLEYEC</sequence>
<feature type="compositionally biased region" description="Basic residues" evidence="1">
    <location>
        <begin position="37"/>
        <end position="54"/>
    </location>
</feature>
<feature type="region of interest" description="Disordered" evidence="1">
    <location>
        <begin position="209"/>
        <end position="420"/>
    </location>
</feature>
<protein>
    <submittedName>
        <fullName evidence="2">Uncharacterized protein</fullName>
    </submittedName>
</protein>
<feature type="region of interest" description="Disordered" evidence="1">
    <location>
        <begin position="976"/>
        <end position="999"/>
    </location>
</feature>
<feature type="compositionally biased region" description="Polar residues" evidence="1">
    <location>
        <begin position="797"/>
        <end position="810"/>
    </location>
</feature>
<feature type="region of interest" description="Disordered" evidence="1">
    <location>
        <begin position="856"/>
        <end position="889"/>
    </location>
</feature>
<evidence type="ECO:0000313" key="2">
    <source>
        <dbReference type="EnsemblMetazoa" id="AATE014373-PA.1"/>
    </source>
</evidence>
<proteinExistence type="predicted"/>
<feature type="region of interest" description="Disordered" evidence="1">
    <location>
        <begin position="791"/>
        <end position="810"/>
    </location>
</feature>
<feature type="compositionally biased region" description="Polar residues" evidence="1">
    <location>
        <begin position="1210"/>
        <end position="1231"/>
    </location>
</feature>
<organism evidence="2">
    <name type="scientific">Anopheles atroparvus</name>
    <name type="common">European mosquito</name>
    <dbReference type="NCBI Taxonomy" id="41427"/>
    <lineage>
        <taxon>Eukaryota</taxon>
        <taxon>Metazoa</taxon>
        <taxon>Ecdysozoa</taxon>
        <taxon>Arthropoda</taxon>
        <taxon>Hexapoda</taxon>
        <taxon>Insecta</taxon>
        <taxon>Pterygota</taxon>
        <taxon>Neoptera</taxon>
        <taxon>Endopterygota</taxon>
        <taxon>Diptera</taxon>
        <taxon>Nematocera</taxon>
        <taxon>Culicoidea</taxon>
        <taxon>Culicidae</taxon>
        <taxon>Anophelinae</taxon>
        <taxon>Anopheles</taxon>
    </lineage>
</organism>
<feature type="region of interest" description="Disordered" evidence="1">
    <location>
        <begin position="728"/>
        <end position="752"/>
    </location>
</feature>
<accession>A0A182JAD5</accession>
<dbReference type="VEuPathDB" id="VectorBase:AATE014373"/>
<feature type="region of interest" description="Disordered" evidence="1">
    <location>
        <begin position="1393"/>
        <end position="1416"/>
    </location>
</feature>
<feature type="region of interest" description="Disordered" evidence="1">
    <location>
        <begin position="1"/>
        <end position="148"/>
    </location>
</feature>
<dbReference type="EnsemblMetazoa" id="AATE014373-RA">
    <property type="protein sequence ID" value="AATE014373-PA.1"/>
    <property type="gene ID" value="AATE014373"/>
</dbReference>
<feature type="region of interest" description="Disordered" evidence="1">
    <location>
        <begin position="647"/>
        <end position="673"/>
    </location>
</feature>
<feature type="region of interest" description="Disordered" evidence="1">
    <location>
        <begin position="1201"/>
        <end position="1239"/>
    </location>
</feature>
<feature type="compositionally biased region" description="Polar residues" evidence="1">
    <location>
        <begin position="273"/>
        <end position="285"/>
    </location>
</feature>
<feature type="compositionally biased region" description="Low complexity" evidence="1">
    <location>
        <begin position="990"/>
        <end position="999"/>
    </location>
</feature>
<feature type="compositionally biased region" description="Acidic residues" evidence="1">
    <location>
        <begin position="400"/>
        <end position="410"/>
    </location>
</feature>
<feature type="region of interest" description="Disordered" evidence="1">
    <location>
        <begin position="455"/>
        <end position="550"/>
    </location>
</feature>
<name>A0A182JAD5_ANOAO</name>